<dbReference type="Proteomes" id="UP000266841">
    <property type="component" value="Unassembled WGS sequence"/>
</dbReference>
<feature type="non-terminal residue" evidence="2">
    <location>
        <position position="1"/>
    </location>
</feature>
<name>K0S2H2_THAOC</name>
<proteinExistence type="predicted"/>
<protein>
    <submittedName>
        <fullName evidence="2">Uncharacterized protein</fullName>
    </submittedName>
</protein>
<dbReference type="EMBL" id="AGNL01021341">
    <property type="protein sequence ID" value="EJK60243.1"/>
    <property type="molecule type" value="Genomic_DNA"/>
</dbReference>
<evidence type="ECO:0000256" key="1">
    <source>
        <dbReference type="SAM" id="MobiDB-lite"/>
    </source>
</evidence>
<reference evidence="2 3" key="1">
    <citation type="journal article" date="2012" name="Genome Biol.">
        <title>Genome and low-iron response of an oceanic diatom adapted to chronic iron limitation.</title>
        <authorList>
            <person name="Lommer M."/>
            <person name="Specht M."/>
            <person name="Roy A.S."/>
            <person name="Kraemer L."/>
            <person name="Andreson R."/>
            <person name="Gutowska M.A."/>
            <person name="Wolf J."/>
            <person name="Bergner S.V."/>
            <person name="Schilhabel M.B."/>
            <person name="Klostermeier U.C."/>
            <person name="Beiko R.G."/>
            <person name="Rosenstiel P."/>
            <person name="Hippler M."/>
            <person name="Laroche J."/>
        </authorList>
    </citation>
    <scope>NUCLEOTIDE SEQUENCE [LARGE SCALE GENOMIC DNA]</scope>
    <source>
        <strain evidence="2 3">CCMP1005</strain>
    </source>
</reference>
<dbReference type="AlphaFoldDB" id="K0S2H2"/>
<sequence>SRVPSNLHQFQDHRAKDPGRKVVQGMVEHAEGWGGRRVGRGAPSWRVAPPGGAGSGGQRSRGTRVRKNGASALGSGGGRQAVNTQDEGRGRDDGGPSASLSPQGAALNPRRLTATIPAKKSAVNDYRQKGTARWRGRTSPTARSSGHQWLRLCGSRFTPLKVSKGAHD</sequence>
<feature type="compositionally biased region" description="Basic and acidic residues" evidence="1">
    <location>
        <begin position="10"/>
        <end position="20"/>
    </location>
</feature>
<evidence type="ECO:0000313" key="2">
    <source>
        <dbReference type="EMBL" id="EJK60243.1"/>
    </source>
</evidence>
<organism evidence="2 3">
    <name type="scientific">Thalassiosira oceanica</name>
    <name type="common">Marine diatom</name>
    <dbReference type="NCBI Taxonomy" id="159749"/>
    <lineage>
        <taxon>Eukaryota</taxon>
        <taxon>Sar</taxon>
        <taxon>Stramenopiles</taxon>
        <taxon>Ochrophyta</taxon>
        <taxon>Bacillariophyta</taxon>
        <taxon>Coscinodiscophyceae</taxon>
        <taxon>Thalassiosirophycidae</taxon>
        <taxon>Thalassiosirales</taxon>
        <taxon>Thalassiosiraceae</taxon>
        <taxon>Thalassiosira</taxon>
    </lineage>
</organism>
<gene>
    <name evidence="2" type="ORF">THAOC_19438</name>
</gene>
<feature type="region of interest" description="Disordered" evidence="1">
    <location>
        <begin position="1"/>
        <end position="146"/>
    </location>
</feature>
<keyword evidence="3" id="KW-1185">Reference proteome</keyword>
<accession>K0S2H2</accession>
<evidence type="ECO:0000313" key="3">
    <source>
        <dbReference type="Proteomes" id="UP000266841"/>
    </source>
</evidence>
<comment type="caution">
    <text evidence="2">The sequence shown here is derived from an EMBL/GenBank/DDBJ whole genome shotgun (WGS) entry which is preliminary data.</text>
</comment>